<dbReference type="AlphaFoldDB" id="A0A9R1C739"/>
<dbReference type="Pfam" id="PF04326">
    <property type="entry name" value="SLFN_AlbA_2"/>
    <property type="match status" value="1"/>
</dbReference>
<dbReference type="GeneID" id="72468135"/>
<dbReference type="InterPro" id="IPR038475">
    <property type="entry name" value="RecG_C_sf"/>
</dbReference>
<dbReference type="Pfam" id="PF13749">
    <property type="entry name" value="HATPase_c_4"/>
    <property type="match status" value="1"/>
</dbReference>
<dbReference type="PANTHER" id="PTHR30595">
    <property type="entry name" value="GLPR-RELATED TRANSCRIPTIONAL REPRESSOR"/>
    <property type="match status" value="1"/>
</dbReference>
<dbReference type="EMBL" id="BPUB01000001">
    <property type="protein sequence ID" value="GJG57227.1"/>
    <property type="molecule type" value="Genomic_DNA"/>
</dbReference>
<dbReference type="Proteomes" id="UP000825483">
    <property type="component" value="Unassembled WGS sequence"/>
</dbReference>
<feature type="domain" description="Schlafen AlbA-2" evidence="1">
    <location>
        <begin position="15"/>
        <end position="129"/>
    </location>
</feature>
<evidence type="ECO:0000259" key="2">
    <source>
        <dbReference type="Pfam" id="PF21247"/>
    </source>
</evidence>
<dbReference type="Pfam" id="PF21247">
    <property type="entry name" value="Fic-like_C"/>
    <property type="match status" value="1"/>
</dbReference>
<sequence length="486" mass="55432">MITKEELRQLLKSTETYRIERTVSTGNKDKFSEAICAFSNDLPGSHKNGYLIIGAEDDGEIKSGFKVTDALLKNIAALRSDGNILPIPTMSVDRYEFPEGDLLVCEVQPSPMTPVRYRGRVFVRIGPRRDIASEDEERILTERRTANMATFDVTPCLRAKLSDLNVDMIRNGYLPKAVDADVLATDNRSLEEQMASVGLYDMDSHCPTNAAVILFAHRPKQFIPGAYVQYVKFGGNDKASDIFNERMFTSCLFDLLPKLDTFTENSVVTTRPVPVTAFREERVVNYPREAIRELLLNAVMHRDYSSNMPIRYYEFSDRLEIMNAGGLYGKARPENFPHVNDYRNPIIAEALKNLGYVNMFNRGVSRVKELFKENGNPPIDFNVDKITVFEVVVKPNKSNTRPAEPTSQIRRHRGLIPSKTELDKLVFYCREPRSLADILSYMGYSDRTKFRNKYIKLLLQQGRIRMTLPDMPTSKRQKYVASEKAS</sequence>
<protein>
    <recommendedName>
        <fullName evidence="5">Transcriptional regulator</fullName>
    </recommendedName>
</protein>
<dbReference type="Gene3D" id="3.30.565.60">
    <property type="match status" value="1"/>
</dbReference>
<dbReference type="InterPro" id="IPR049514">
    <property type="entry name" value="Fic-like_C"/>
</dbReference>
<keyword evidence="4" id="KW-1185">Reference proteome</keyword>
<feature type="domain" description="Filamentation induced by cAMP protein Fic-like C-terminal" evidence="2">
    <location>
        <begin position="434"/>
        <end position="479"/>
    </location>
</feature>
<proteinExistence type="predicted"/>
<dbReference type="Gene3D" id="3.30.950.30">
    <property type="entry name" value="Schlafen, AAA domain"/>
    <property type="match status" value="1"/>
</dbReference>
<gene>
    <name evidence="3" type="ORF">PRLR5076_00780</name>
</gene>
<reference evidence="3" key="1">
    <citation type="journal article" date="2022" name="Int. J. Syst. Evol. Microbiol.">
        <title>Prevotella lacticifex sp. nov., isolated from the rumen of cows.</title>
        <authorList>
            <person name="Shinkai T."/>
            <person name="Ikeyama N."/>
            <person name="Kumagai M."/>
            <person name="Ohmori H."/>
            <person name="Sakamoto M."/>
            <person name="Ohkuma M."/>
            <person name="Mitsumori M."/>
        </authorList>
    </citation>
    <scope>NUCLEOTIDE SEQUENCE</scope>
    <source>
        <strain evidence="3">R5076</strain>
    </source>
</reference>
<evidence type="ECO:0000313" key="3">
    <source>
        <dbReference type="EMBL" id="GJG57227.1"/>
    </source>
</evidence>
<comment type="caution">
    <text evidence="3">The sequence shown here is derived from an EMBL/GenBank/DDBJ whole genome shotgun (WGS) entry which is preliminary data.</text>
</comment>
<dbReference type="PANTHER" id="PTHR30595:SF6">
    <property type="entry name" value="SCHLAFEN ALBA-2 DOMAIN-CONTAINING PROTEIN"/>
    <property type="match status" value="1"/>
</dbReference>
<accession>A0A9R1C739</accession>
<dbReference type="RefSeq" id="WP_223927477.1">
    <property type="nucleotide sequence ID" value="NZ_BPTU01000003.1"/>
</dbReference>
<evidence type="ECO:0008006" key="5">
    <source>
        <dbReference type="Google" id="ProtNLM"/>
    </source>
</evidence>
<dbReference type="InterPro" id="IPR007421">
    <property type="entry name" value="Schlafen_AlbA_2_dom"/>
</dbReference>
<organism evidence="3 4">
    <name type="scientific">Prevotella lacticifex</name>
    <dbReference type="NCBI Taxonomy" id="2854755"/>
    <lineage>
        <taxon>Bacteria</taxon>
        <taxon>Pseudomonadati</taxon>
        <taxon>Bacteroidota</taxon>
        <taxon>Bacteroidia</taxon>
        <taxon>Bacteroidales</taxon>
        <taxon>Prevotellaceae</taxon>
        <taxon>Prevotella</taxon>
    </lineage>
</organism>
<dbReference type="InterPro" id="IPR038461">
    <property type="entry name" value="Schlafen_AlbA_2_dom_sf"/>
</dbReference>
<evidence type="ECO:0000313" key="4">
    <source>
        <dbReference type="Proteomes" id="UP000825483"/>
    </source>
</evidence>
<evidence type="ECO:0000259" key="1">
    <source>
        <dbReference type="Pfam" id="PF04326"/>
    </source>
</evidence>
<name>A0A9R1C739_9BACT</name>